<dbReference type="InterPro" id="IPR002729">
    <property type="entry name" value="CRISPR-assoc_Cas1"/>
</dbReference>
<accession>L9X2N2</accession>
<dbReference type="PATRIC" id="fig|1227497.3.peg.2772"/>
<dbReference type="InterPro" id="IPR042211">
    <property type="entry name" value="CRISPR-assoc_Cas1_N"/>
</dbReference>
<evidence type="ECO:0000256" key="3">
    <source>
        <dbReference type="ARBA" id="ARBA00022759"/>
    </source>
</evidence>
<comment type="similarity">
    <text evidence="9">Belongs to the CRISPR-associated endonuclease Cas1 family.</text>
</comment>
<dbReference type="AlphaFoldDB" id="L9X2N2"/>
<evidence type="ECO:0000256" key="6">
    <source>
        <dbReference type="ARBA" id="ARBA00023118"/>
    </source>
</evidence>
<dbReference type="GO" id="GO:0046872">
    <property type="term" value="F:metal ion binding"/>
    <property type="evidence" value="ECO:0007669"/>
    <property type="project" value="UniProtKB-UniRule"/>
</dbReference>
<dbReference type="EC" id="3.1.-.-" evidence="9"/>
<keyword evidence="5 9" id="KW-0460">Magnesium</keyword>
<evidence type="ECO:0000256" key="7">
    <source>
        <dbReference type="ARBA" id="ARBA00023125"/>
    </source>
</evidence>
<dbReference type="NCBIfam" id="TIGR00287">
    <property type="entry name" value="cas1"/>
    <property type="match status" value="1"/>
</dbReference>
<comment type="caution">
    <text evidence="10">The sequence shown here is derived from an EMBL/GenBank/DDBJ whole genome shotgun (WGS) entry which is preliminary data.</text>
</comment>
<dbReference type="NCBIfam" id="TIGR03641">
    <property type="entry name" value="cas1_HMARI"/>
    <property type="match status" value="1"/>
</dbReference>
<evidence type="ECO:0000313" key="11">
    <source>
        <dbReference type="Proteomes" id="UP000011688"/>
    </source>
</evidence>
<keyword evidence="7 9" id="KW-0238">DNA-binding</keyword>
<comment type="function">
    <text evidence="9">CRISPR (clustered regularly interspaced short palindromic repeat), is an adaptive immune system that provides protection against mobile genetic elements (viruses, transposable elements and conjugative plasmids). CRISPR clusters contain spacers, sequences complementary to antecedent mobile elements, and target invading nucleic acids. CRISPR clusters are transcribed and processed into CRISPR RNA (crRNA). Acts as a dsDNA endonuclease. Involved in the integration of spacer DNA into the CRISPR cassette.</text>
</comment>
<dbReference type="GO" id="GO:0004520">
    <property type="term" value="F:DNA endonuclease activity"/>
    <property type="evidence" value="ECO:0007669"/>
    <property type="project" value="InterPro"/>
</dbReference>
<dbReference type="InterPro" id="IPR042206">
    <property type="entry name" value="CRISPR-assoc_Cas1_C"/>
</dbReference>
<dbReference type="Pfam" id="PF01867">
    <property type="entry name" value="Cas_Cas1"/>
    <property type="match status" value="1"/>
</dbReference>
<dbReference type="GO" id="GO:0043571">
    <property type="term" value="P:maintenance of CRISPR repeat elements"/>
    <property type="evidence" value="ECO:0007669"/>
    <property type="project" value="UniProtKB-UniRule"/>
</dbReference>
<proteinExistence type="inferred from homology"/>
<evidence type="ECO:0000256" key="2">
    <source>
        <dbReference type="ARBA" id="ARBA00022723"/>
    </source>
</evidence>
<reference evidence="10 11" key="1">
    <citation type="journal article" date="2014" name="PLoS Genet.">
        <title>Phylogenetically driven sequencing of extremely halophilic archaea reveals strategies for static and dynamic osmo-response.</title>
        <authorList>
            <person name="Becker E.A."/>
            <person name="Seitzer P.M."/>
            <person name="Tritt A."/>
            <person name="Larsen D."/>
            <person name="Krusor M."/>
            <person name="Yao A.I."/>
            <person name="Wu D."/>
            <person name="Madern D."/>
            <person name="Eisen J.A."/>
            <person name="Darling A.E."/>
            <person name="Facciotti M.T."/>
        </authorList>
    </citation>
    <scope>NUCLEOTIDE SEQUENCE [LARGE SCALE GENOMIC DNA]</scope>
    <source>
        <strain evidence="10 11">DSM 10524</strain>
    </source>
</reference>
<dbReference type="STRING" id="1227497.C491_13527"/>
<keyword evidence="3 9" id="KW-0255">Endonuclease</keyword>
<evidence type="ECO:0000256" key="5">
    <source>
        <dbReference type="ARBA" id="ARBA00022842"/>
    </source>
</evidence>
<keyword evidence="6 9" id="KW-0051">Antiviral defense</keyword>
<evidence type="ECO:0000256" key="4">
    <source>
        <dbReference type="ARBA" id="ARBA00022801"/>
    </source>
</evidence>
<keyword evidence="1 9" id="KW-0540">Nuclease</keyword>
<dbReference type="Gene3D" id="3.100.10.20">
    <property type="entry name" value="CRISPR-associated endonuclease Cas1, N-terminal domain"/>
    <property type="match status" value="1"/>
</dbReference>
<dbReference type="Proteomes" id="UP000011688">
    <property type="component" value="Unassembled WGS sequence"/>
</dbReference>
<evidence type="ECO:0000256" key="8">
    <source>
        <dbReference type="ARBA" id="ARBA00023211"/>
    </source>
</evidence>
<evidence type="ECO:0000256" key="1">
    <source>
        <dbReference type="ARBA" id="ARBA00022722"/>
    </source>
</evidence>
<dbReference type="PANTHER" id="PTHR43219">
    <property type="entry name" value="CRISPR-ASSOCIATED ENDONUCLEASE CAS1"/>
    <property type="match status" value="1"/>
</dbReference>
<dbReference type="GO" id="GO:0003677">
    <property type="term" value="F:DNA binding"/>
    <property type="evidence" value="ECO:0007669"/>
    <property type="project" value="UniProtKB-KW"/>
</dbReference>
<comment type="cofactor">
    <cofactor evidence="9">
        <name>Mg(2+)</name>
        <dbReference type="ChEBI" id="CHEBI:18420"/>
    </cofactor>
    <cofactor evidence="9">
        <name>Mn(2+)</name>
        <dbReference type="ChEBI" id="CHEBI:29035"/>
    </cofactor>
</comment>
<evidence type="ECO:0000256" key="9">
    <source>
        <dbReference type="HAMAP-Rule" id="MF_01470"/>
    </source>
</evidence>
<dbReference type="GO" id="GO:0016787">
    <property type="term" value="F:hydrolase activity"/>
    <property type="evidence" value="ECO:0007669"/>
    <property type="project" value="UniProtKB-KW"/>
</dbReference>
<gene>
    <name evidence="9" type="primary">cas1</name>
    <name evidence="10" type="ORF">C491_13527</name>
</gene>
<evidence type="ECO:0000313" key="10">
    <source>
        <dbReference type="EMBL" id="ELY55975.1"/>
    </source>
</evidence>
<keyword evidence="11" id="KW-1185">Reference proteome</keyword>
<dbReference type="InterPro" id="IPR019858">
    <property type="entry name" value="CRISPR-assoc_Cas1_HMARI/TNEAP"/>
</dbReference>
<dbReference type="HAMAP" id="MF_01470">
    <property type="entry name" value="Cas1"/>
    <property type="match status" value="1"/>
</dbReference>
<keyword evidence="2 9" id="KW-0479">Metal-binding</keyword>
<dbReference type="eggNOG" id="arCOG01452">
    <property type="taxonomic scope" value="Archaea"/>
</dbReference>
<feature type="binding site" evidence="9">
    <location>
        <position position="153"/>
    </location>
    <ligand>
        <name>Mn(2+)</name>
        <dbReference type="ChEBI" id="CHEBI:29035"/>
    </ligand>
</feature>
<keyword evidence="4 9" id="KW-0378">Hydrolase</keyword>
<organism evidence="10 11">
    <name type="scientific">Natronococcus amylolyticus DSM 10524</name>
    <dbReference type="NCBI Taxonomy" id="1227497"/>
    <lineage>
        <taxon>Archaea</taxon>
        <taxon>Methanobacteriati</taxon>
        <taxon>Methanobacteriota</taxon>
        <taxon>Stenosarchaea group</taxon>
        <taxon>Halobacteria</taxon>
        <taxon>Halobacteriales</taxon>
        <taxon>Natrialbaceae</taxon>
        <taxon>Natronococcus</taxon>
    </lineage>
</organism>
<keyword evidence="8 9" id="KW-0464">Manganese</keyword>
<dbReference type="OrthoDB" id="2216at2157"/>
<comment type="subunit">
    <text evidence="9">Homodimer, forms a heterotetramer with a Cas2 homodimer.</text>
</comment>
<feature type="binding site" evidence="9">
    <location>
        <position position="233"/>
    </location>
    <ligand>
        <name>Mn(2+)</name>
        <dbReference type="ChEBI" id="CHEBI:29035"/>
    </ligand>
</feature>
<dbReference type="Gene3D" id="1.20.120.920">
    <property type="entry name" value="CRISPR-associated endonuclease Cas1, C-terminal domain"/>
    <property type="match status" value="1"/>
</dbReference>
<sequence>MKERYYLSSVGRLERDSHTLYFVRDDKRTPLPVKKIYDIFAGEGVSVTIGVFDLLAENNIALHIFSYNGAYRGTFLPPRPILSGKCHIEQARAYLDEGARRDLAGRFVKGALENMRLNLQRYCDENCGSTRKLSRKVAQVDEPTTIPELMQLEGSVRELYYRCIDHCLPDDFSFPHRTRQPPEDPANSAMSYLNALVYASVVTELYHTRLSQTISFLHEPHERRYSLSLDIAEIFKPLLADRLLLSLTRQGQLKPTNFKSEGRAVLLTDDGKRVLRHAFDKRLSETRKHPSIRRSISWRRWIRTECYQVSKHVLGLETYRPTTVR</sequence>
<dbReference type="GO" id="GO:0051607">
    <property type="term" value="P:defense response to virus"/>
    <property type="evidence" value="ECO:0007669"/>
    <property type="project" value="UniProtKB-UniRule"/>
</dbReference>
<dbReference type="EMBL" id="AOIB01000028">
    <property type="protein sequence ID" value="ELY55975.1"/>
    <property type="molecule type" value="Genomic_DNA"/>
</dbReference>
<name>L9X2N2_9EURY</name>
<dbReference type="PANTHER" id="PTHR43219:SF2">
    <property type="entry name" value="CRISPR-ASSOCIATED ENDONUCLEASE CAS1"/>
    <property type="match status" value="1"/>
</dbReference>
<protein>
    <recommendedName>
        <fullName evidence="9">CRISPR-associated endonuclease Cas1</fullName>
        <ecNumber evidence="9">3.1.-.-</ecNumber>
    </recommendedName>
</protein>
<feature type="binding site" evidence="9">
    <location>
        <position position="218"/>
    </location>
    <ligand>
        <name>Mn(2+)</name>
        <dbReference type="ChEBI" id="CHEBI:29035"/>
    </ligand>
</feature>